<protein>
    <submittedName>
        <fullName evidence="1">Uncharacterized protein</fullName>
    </submittedName>
</protein>
<organism evidence="1 2">
    <name type="scientific">Candidatus Eisenbergiella intestinigallinarum</name>
    <dbReference type="NCBI Taxonomy" id="2838549"/>
    <lineage>
        <taxon>Bacteria</taxon>
        <taxon>Bacillati</taxon>
        <taxon>Bacillota</taxon>
        <taxon>Clostridia</taxon>
        <taxon>Lachnospirales</taxon>
        <taxon>Lachnospiraceae</taxon>
        <taxon>Eisenbergiella</taxon>
    </lineage>
</organism>
<proteinExistence type="predicted"/>
<dbReference type="AlphaFoldDB" id="A0A9D2QM42"/>
<evidence type="ECO:0000313" key="1">
    <source>
        <dbReference type="EMBL" id="HJC88597.1"/>
    </source>
</evidence>
<reference evidence="1" key="1">
    <citation type="journal article" date="2021" name="PeerJ">
        <title>Extensive microbial diversity within the chicken gut microbiome revealed by metagenomics and culture.</title>
        <authorList>
            <person name="Gilroy R."/>
            <person name="Ravi A."/>
            <person name="Getino M."/>
            <person name="Pursley I."/>
            <person name="Horton D.L."/>
            <person name="Alikhan N.F."/>
            <person name="Baker D."/>
            <person name="Gharbi K."/>
            <person name="Hall N."/>
            <person name="Watson M."/>
            <person name="Adriaenssens E.M."/>
            <person name="Foster-Nyarko E."/>
            <person name="Jarju S."/>
            <person name="Secka A."/>
            <person name="Antonio M."/>
            <person name="Oren A."/>
            <person name="Chaudhuri R.R."/>
            <person name="La Ragione R."/>
            <person name="Hildebrand F."/>
            <person name="Pallen M.J."/>
        </authorList>
    </citation>
    <scope>NUCLEOTIDE SEQUENCE</scope>
    <source>
        <strain evidence="1">ChiBcec1-1630</strain>
    </source>
</reference>
<sequence>MTKNGYVFHDERLTGGASSNLDDGYQKLIAAIIRQAVKDYVSVLLRLFSKPDGAKRTALEMQKTELEVFFHSEWYTSITDMDGDRLINAARRQAMEKAKEAIRRKHRKKLAAMEKAGTTAMRC</sequence>
<gene>
    <name evidence="1" type="ORF">H9926_11355</name>
</gene>
<evidence type="ECO:0000313" key="2">
    <source>
        <dbReference type="Proteomes" id="UP000823922"/>
    </source>
</evidence>
<dbReference type="Proteomes" id="UP000823922">
    <property type="component" value="Unassembled WGS sequence"/>
</dbReference>
<reference evidence="1" key="2">
    <citation type="submission" date="2021-04" db="EMBL/GenBank/DDBJ databases">
        <authorList>
            <person name="Gilroy R."/>
        </authorList>
    </citation>
    <scope>NUCLEOTIDE SEQUENCE</scope>
    <source>
        <strain evidence="1">ChiBcec1-1630</strain>
    </source>
</reference>
<name>A0A9D2QM42_9FIRM</name>
<comment type="caution">
    <text evidence="1">The sequence shown here is derived from an EMBL/GenBank/DDBJ whole genome shotgun (WGS) entry which is preliminary data.</text>
</comment>
<dbReference type="EMBL" id="DWVS01000290">
    <property type="protein sequence ID" value="HJC88597.1"/>
    <property type="molecule type" value="Genomic_DNA"/>
</dbReference>
<accession>A0A9D2QM42</accession>